<dbReference type="SUPFAM" id="SSF55961">
    <property type="entry name" value="Bet v1-like"/>
    <property type="match status" value="1"/>
</dbReference>
<dbReference type="GO" id="GO:0008289">
    <property type="term" value="F:lipid binding"/>
    <property type="evidence" value="ECO:0007669"/>
    <property type="project" value="InterPro"/>
</dbReference>
<reference evidence="2 3" key="1">
    <citation type="submission" date="2016-11" db="EMBL/GenBank/DDBJ databases">
        <title>The macronuclear genome of Stentor coeruleus: a giant cell with tiny introns.</title>
        <authorList>
            <person name="Slabodnick M."/>
            <person name="Ruby J.G."/>
            <person name="Reiff S.B."/>
            <person name="Swart E.C."/>
            <person name="Gosai S."/>
            <person name="Prabakaran S."/>
            <person name="Witkowska E."/>
            <person name="Larue G.E."/>
            <person name="Fisher S."/>
            <person name="Freeman R.M."/>
            <person name="Gunawardena J."/>
            <person name="Chu W."/>
            <person name="Stover N.A."/>
            <person name="Gregory B.D."/>
            <person name="Nowacki M."/>
            <person name="Derisi J."/>
            <person name="Roy S.W."/>
            <person name="Marshall W.F."/>
            <person name="Sood P."/>
        </authorList>
    </citation>
    <scope>NUCLEOTIDE SEQUENCE [LARGE SCALE GENOMIC DNA]</scope>
    <source>
        <strain evidence="2">WM001</strain>
    </source>
</reference>
<dbReference type="InterPro" id="IPR002913">
    <property type="entry name" value="START_lipid-bd_dom"/>
</dbReference>
<dbReference type="CDD" id="cd00177">
    <property type="entry name" value="START"/>
    <property type="match status" value="1"/>
</dbReference>
<feature type="domain" description="START" evidence="1">
    <location>
        <begin position="13"/>
        <end position="189"/>
    </location>
</feature>
<name>A0A1R2C747_9CILI</name>
<evidence type="ECO:0000313" key="2">
    <source>
        <dbReference type="EMBL" id="OMJ84819.1"/>
    </source>
</evidence>
<dbReference type="OrthoDB" id="319613at2759"/>
<organism evidence="2 3">
    <name type="scientific">Stentor coeruleus</name>
    <dbReference type="NCBI Taxonomy" id="5963"/>
    <lineage>
        <taxon>Eukaryota</taxon>
        <taxon>Sar</taxon>
        <taxon>Alveolata</taxon>
        <taxon>Ciliophora</taxon>
        <taxon>Postciliodesmatophora</taxon>
        <taxon>Heterotrichea</taxon>
        <taxon>Heterotrichida</taxon>
        <taxon>Stentoridae</taxon>
        <taxon>Stentor</taxon>
    </lineage>
</organism>
<sequence>MEKEVEGYMEKAEKAYEEAVSMLGDMSSWEVYENSQELVAYKRNSDSGVDILKVEFFIPRCPEKVIDFMYTNLADIYIRLNPDFICEYEIFKTYSDIQRIRYELADAKIPGVQPREILYFGVKLQVNDEVFAIIDTSVEHPEKRVRADVIRADVKYALHFCEKLNGMCHVVALAYGDPKGTVPKAFVNMGLRRRVDFYKVFIKEILKNTT</sequence>
<dbReference type="Proteomes" id="UP000187209">
    <property type="component" value="Unassembled WGS sequence"/>
</dbReference>
<dbReference type="EMBL" id="MPUH01000257">
    <property type="protein sequence ID" value="OMJ84819.1"/>
    <property type="molecule type" value="Genomic_DNA"/>
</dbReference>
<accession>A0A1R2C747</accession>
<dbReference type="AlphaFoldDB" id="A0A1R2C747"/>
<gene>
    <name evidence="2" type="ORF">SteCoe_14007</name>
</gene>
<evidence type="ECO:0000259" key="1">
    <source>
        <dbReference type="Pfam" id="PF01852"/>
    </source>
</evidence>
<dbReference type="InterPro" id="IPR023393">
    <property type="entry name" value="START-like_dom_sf"/>
</dbReference>
<protein>
    <recommendedName>
        <fullName evidence="1">START domain-containing protein</fullName>
    </recommendedName>
</protein>
<proteinExistence type="predicted"/>
<comment type="caution">
    <text evidence="2">The sequence shown here is derived from an EMBL/GenBank/DDBJ whole genome shotgun (WGS) entry which is preliminary data.</text>
</comment>
<dbReference type="Pfam" id="PF01852">
    <property type="entry name" value="START"/>
    <property type="match status" value="1"/>
</dbReference>
<keyword evidence="3" id="KW-1185">Reference proteome</keyword>
<dbReference type="Gene3D" id="3.30.530.20">
    <property type="match status" value="1"/>
</dbReference>
<evidence type="ECO:0000313" key="3">
    <source>
        <dbReference type="Proteomes" id="UP000187209"/>
    </source>
</evidence>